<dbReference type="EMBL" id="KN828583">
    <property type="protein sequence ID" value="KIK74758.1"/>
    <property type="molecule type" value="Genomic_DNA"/>
</dbReference>
<gene>
    <name evidence="1" type="ORF">PAXRUDRAFT_19562</name>
</gene>
<dbReference type="InParanoid" id="A0A0D0CHR6"/>
<proteinExistence type="predicted"/>
<sequence length="345" mass="38387">MDLMLSQLESLVHYTSIHLMTIQSELSHTCLMPLDAVPEPYASFWLQELHVTRRVVTLMAVRGLPHCLPGPLWALGPQFIATELDRNEAHITILHGMKRRIASLGKMPGGSLDFRPSFRLGQLPVLRLRLMRRELTEAYEAGRRVLLDMEHYPTVPPSIPSPFIPVYAMQQADGFAEMLALAYNNPGGSVMLSAWTTVLIIPVVINIDAKRVQEALNAHDYGTNAKREADLLRRFNMPEIPPIMGPTVLIDTAGIVLLWSLPEVLSSHFQASTACPEVLATLKARNPDQGSRDWLEQMMVPSAVLSAAMAIMHPNLYTAGREAVIRLYQDLAMPHSDDPAFAEMA</sequence>
<reference evidence="1 2" key="1">
    <citation type="submission" date="2014-04" db="EMBL/GenBank/DDBJ databases">
        <authorList>
            <consortium name="DOE Joint Genome Institute"/>
            <person name="Kuo A."/>
            <person name="Kohler A."/>
            <person name="Jargeat P."/>
            <person name="Nagy L.G."/>
            <person name="Floudas D."/>
            <person name="Copeland A."/>
            <person name="Barry K.W."/>
            <person name="Cichocki N."/>
            <person name="Veneault-Fourrey C."/>
            <person name="LaButti K."/>
            <person name="Lindquist E.A."/>
            <person name="Lipzen A."/>
            <person name="Lundell T."/>
            <person name="Morin E."/>
            <person name="Murat C."/>
            <person name="Sun H."/>
            <person name="Tunlid A."/>
            <person name="Henrissat B."/>
            <person name="Grigoriev I.V."/>
            <person name="Hibbett D.S."/>
            <person name="Martin F."/>
            <person name="Nordberg H.P."/>
            <person name="Cantor M.N."/>
            <person name="Hua S.X."/>
        </authorList>
    </citation>
    <scope>NUCLEOTIDE SEQUENCE [LARGE SCALE GENOMIC DNA]</scope>
    <source>
        <strain evidence="1 2">Ve08.2h10</strain>
    </source>
</reference>
<keyword evidence="2" id="KW-1185">Reference proteome</keyword>
<protein>
    <submittedName>
        <fullName evidence="1">Uncharacterized protein</fullName>
    </submittedName>
</protein>
<dbReference type="HOGENOM" id="CLU_804357_0_0_1"/>
<organism evidence="1 2">
    <name type="scientific">Paxillus rubicundulus Ve08.2h10</name>
    <dbReference type="NCBI Taxonomy" id="930991"/>
    <lineage>
        <taxon>Eukaryota</taxon>
        <taxon>Fungi</taxon>
        <taxon>Dikarya</taxon>
        <taxon>Basidiomycota</taxon>
        <taxon>Agaricomycotina</taxon>
        <taxon>Agaricomycetes</taxon>
        <taxon>Agaricomycetidae</taxon>
        <taxon>Boletales</taxon>
        <taxon>Paxilineae</taxon>
        <taxon>Paxillaceae</taxon>
        <taxon>Paxillus</taxon>
    </lineage>
</organism>
<dbReference type="Proteomes" id="UP000054538">
    <property type="component" value="Unassembled WGS sequence"/>
</dbReference>
<evidence type="ECO:0000313" key="1">
    <source>
        <dbReference type="EMBL" id="KIK74758.1"/>
    </source>
</evidence>
<dbReference type="AlphaFoldDB" id="A0A0D0CHR6"/>
<evidence type="ECO:0000313" key="2">
    <source>
        <dbReference type="Proteomes" id="UP000054538"/>
    </source>
</evidence>
<accession>A0A0D0CHR6</accession>
<reference evidence="2" key="2">
    <citation type="submission" date="2015-01" db="EMBL/GenBank/DDBJ databases">
        <title>Evolutionary Origins and Diversification of the Mycorrhizal Mutualists.</title>
        <authorList>
            <consortium name="DOE Joint Genome Institute"/>
            <consortium name="Mycorrhizal Genomics Consortium"/>
            <person name="Kohler A."/>
            <person name="Kuo A."/>
            <person name="Nagy L.G."/>
            <person name="Floudas D."/>
            <person name="Copeland A."/>
            <person name="Barry K.W."/>
            <person name="Cichocki N."/>
            <person name="Veneault-Fourrey C."/>
            <person name="LaButti K."/>
            <person name="Lindquist E.A."/>
            <person name="Lipzen A."/>
            <person name="Lundell T."/>
            <person name="Morin E."/>
            <person name="Murat C."/>
            <person name="Riley R."/>
            <person name="Ohm R."/>
            <person name="Sun H."/>
            <person name="Tunlid A."/>
            <person name="Henrissat B."/>
            <person name="Grigoriev I.V."/>
            <person name="Hibbett D.S."/>
            <person name="Martin F."/>
        </authorList>
    </citation>
    <scope>NUCLEOTIDE SEQUENCE [LARGE SCALE GENOMIC DNA]</scope>
    <source>
        <strain evidence="2">Ve08.2h10</strain>
    </source>
</reference>
<name>A0A0D0CHR6_9AGAM</name>